<evidence type="ECO:0000313" key="1">
    <source>
        <dbReference type="EMBL" id="SHF64089.1"/>
    </source>
</evidence>
<keyword evidence="2" id="KW-1185">Reference proteome</keyword>
<dbReference type="OrthoDB" id="2067448at2"/>
<protein>
    <submittedName>
        <fullName evidence="1">Uncharacterized protein</fullName>
    </submittedName>
</protein>
<name>A0A1M5DAP6_9CLOT</name>
<dbReference type="STRING" id="1122155.SAMN02745158_04479"/>
<reference evidence="1 2" key="1">
    <citation type="submission" date="2016-11" db="EMBL/GenBank/DDBJ databases">
        <authorList>
            <person name="Jaros S."/>
            <person name="Januszkiewicz K."/>
            <person name="Wedrychowicz H."/>
        </authorList>
    </citation>
    <scope>NUCLEOTIDE SEQUENCE [LARGE SCALE GENOMIC DNA]</scope>
    <source>
        <strain evidence="1 2">DSM 17459</strain>
    </source>
</reference>
<proteinExistence type="predicted"/>
<dbReference type="EMBL" id="FQVI01000064">
    <property type="protein sequence ID" value="SHF64089.1"/>
    <property type="molecule type" value="Genomic_DNA"/>
</dbReference>
<dbReference type="RefSeq" id="WP_072854953.1">
    <property type="nucleotide sequence ID" value="NZ_FQVI01000064.1"/>
</dbReference>
<organism evidence="1 2">
    <name type="scientific">Lactonifactor longoviformis DSM 17459</name>
    <dbReference type="NCBI Taxonomy" id="1122155"/>
    <lineage>
        <taxon>Bacteria</taxon>
        <taxon>Bacillati</taxon>
        <taxon>Bacillota</taxon>
        <taxon>Clostridia</taxon>
        <taxon>Eubacteriales</taxon>
        <taxon>Clostridiaceae</taxon>
        <taxon>Lactonifactor</taxon>
    </lineage>
</organism>
<evidence type="ECO:0000313" key="2">
    <source>
        <dbReference type="Proteomes" id="UP000184245"/>
    </source>
</evidence>
<gene>
    <name evidence="1" type="ORF">SAMN02745158_04479</name>
</gene>
<dbReference type="AlphaFoldDB" id="A0A1M5DAP6"/>
<dbReference type="Proteomes" id="UP000184245">
    <property type="component" value="Unassembled WGS sequence"/>
</dbReference>
<sequence>MRVISQNRIFDFPYEQIVVHQDECVIYARLVYESKVMATLGQYSSPEKAEKAMEMLMEACLRVWDIECGNISVTKKDSCIFQFPEDDEVEV</sequence>
<accession>A0A1M5DAP6</accession>